<accession>A0A6J7L054</accession>
<dbReference type="InterPro" id="IPR013108">
    <property type="entry name" value="Amidohydro_3"/>
</dbReference>
<dbReference type="InterPro" id="IPR032466">
    <property type="entry name" value="Metal_Hydrolase"/>
</dbReference>
<reference evidence="2" key="1">
    <citation type="submission" date="2020-05" db="EMBL/GenBank/DDBJ databases">
        <authorList>
            <person name="Chiriac C."/>
            <person name="Salcher M."/>
            <person name="Ghai R."/>
            <person name="Kavagutti S V."/>
        </authorList>
    </citation>
    <scope>NUCLEOTIDE SEQUENCE</scope>
</reference>
<dbReference type="GO" id="GO:0005829">
    <property type="term" value="C:cytosol"/>
    <property type="evidence" value="ECO:0007669"/>
    <property type="project" value="TreeGrafter"/>
</dbReference>
<evidence type="ECO:0000313" key="2">
    <source>
        <dbReference type="EMBL" id="CAB4962118.1"/>
    </source>
</evidence>
<dbReference type="EMBL" id="CAFBNL010000120">
    <property type="protein sequence ID" value="CAB4962118.1"/>
    <property type="molecule type" value="Genomic_DNA"/>
</dbReference>
<dbReference type="Pfam" id="PF07969">
    <property type="entry name" value="Amidohydro_3"/>
    <property type="match status" value="1"/>
</dbReference>
<dbReference type="Gene3D" id="3.20.20.140">
    <property type="entry name" value="Metal-dependent hydrolases"/>
    <property type="match status" value="2"/>
</dbReference>
<evidence type="ECO:0000259" key="1">
    <source>
        <dbReference type="Pfam" id="PF07969"/>
    </source>
</evidence>
<dbReference type="PANTHER" id="PTHR11647">
    <property type="entry name" value="HYDRANTOINASE/DIHYDROPYRIMIDINASE FAMILY MEMBER"/>
    <property type="match status" value="1"/>
</dbReference>
<dbReference type="InterPro" id="IPR011059">
    <property type="entry name" value="Metal-dep_hydrolase_composite"/>
</dbReference>
<sequence>MDLDLIIRGGLVVDGTGSKPVRQDIGVSGDRIVEIGKIEAKAKRVIDATDRIVTPGFVDLHTHLDAQISWDPMLTSSCWHGVTSVVMGNCGVTFAPVRPNDREYLAEMMESVEDIPARSIMDGLPWSWETYGEYLDALEVMPKGINVGGMVGHCALRYYAMGDRGLSLEPGEAPTETDLALMCMLVDEAIAAGALGVSTSRTLRHRVPDGRFVPGTWAEADELLAFASVLSKRGRGVFEVSPRFDGDGPSEPRVESELAWMTEVARQSGRPVTFNLSQTDAQGDHWRLALDLARRSSGSANGSTKGIVRPQTTSKSVGVLFALASHTPFDRYPSWAALAGLSLSDRLARLADPSIRRSLIDEPGADGRGTFEQFFVVRHPVRYDNNPDASLGSIARARGVSPAEAFIDLNLETRGEMVLAWPLLNQRLDAIAEMLTDPVVVLGLADAGAHVGQVMDASQPSYFLSYWIRERGLMPIEEAVRRLTSDTADFMGIPERGTLAEGSFADINIINFDELSLETPEFAHDFPNGAGRWTQRGNGYDATIVNGAVVLEHSEHVGGFAGRVIRSGPDLRSRRG</sequence>
<dbReference type="PANTHER" id="PTHR11647:SF1">
    <property type="entry name" value="COLLAPSIN RESPONSE MEDIATOR PROTEIN"/>
    <property type="match status" value="1"/>
</dbReference>
<dbReference type="SUPFAM" id="SSF51338">
    <property type="entry name" value="Composite domain of metallo-dependent hydrolases"/>
    <property type="match status" value="1"/>
</dbReference>
<proteinExistence type="predicted"/>
<dbReference type="SUPFAM" id="SSF51556">
    <property type="entry name" value="Metallo-dependent hydrolases"/>
    <property type="match status" value="1"/>
</dbReference>
<protein>
    <submittedName>
        <fullName evidence="2">Unannotated protein</fullName>
    </submittedName>
</protein>
<name>A0A6J7L054_9ZZZZ</name>
<gene>
    <name evidence="2" type="ORF">UFOPK3789_01354</name>
</gene>
<dbReference type="AlphaFoldDB" id="A0A6J7L054"/>
<dbReference type="InterPro" id="IPR050378">
    <property type="entry name" value="Metallo-dep_Hydrolases_sf"/>
</dbReference>
<dbReference type="GO" id="GO:0016812">
    <property type="term" value="F:hydrolase activity, acting on carbon-nitrogen (but not peptide) bonds, in cyclic amides"/>
    <property type="evidence" value="ECO:0007669"/>
    <property type="project" value="TreeGrafter"/>
</dbReference>
<feature type="domain" description="Amidohydrolase 3" evidence="1">
    <location>
        <begin position="44"/>
        <end position="550"/>
    </location>
</feature>
<organism evidence="2">
    <name type="scientific">freshwater metagenome</name>
    <dbReference type="NCBI Taxonomy" id="449393"/>
    <lineage>
        <taxon>unclassified sequences</taxon>
        <taxon>metagenomes</taxon>
        <taxon>ecological metagenomes</taxon>
    </lineage>
</organism>